<dbReference type="Gene3D" id="1.10.10.60">
    <property type="entry name" value="Homeodomain-like"/>
    <property type="match status" value="2"/>
</dbReference>
<dbReference type="FunFam" id="1.10.10.60:FF:000015">
    <property type="entry name" value="Transcription factor RAX3"/>
    <property type="match status" value="1"/>
</dbReference>
<evidence type="ECO:0000256" key="7">
    <source>
        <dbReference type="ARBA" id="ARBA00023242"/>
    </source>
</evidence>
<dbReference type="PROSITE" id="PS51294">
    <property type="entry name" value="HTH_MYB"/>
    <property type="match status" value="2"/>
</dbReference>
<dbReference type="Pfam" id="PF00249">
    <property type="entry name" value="Myb_DNA-binding"/>
    <property type="match status" value="2"/>
</dbReference>
<sequence length="369" mass="41654">MVRPPCCDKLNLKRGLWTEEEDAKILAYVSKHGTGNWTTVPKKAGLKRCGKSCRLRWTNYLRPDLKHDSFTPQEEEMIVRLHSAIGSRWSIIAQQLPGRTDNDVKNYWNTKLRKKLSEMGIDPVTHKPFSQILADYGNIGGFRKPGTRIGSLNKDFKSAIMLKSEPYPAAPQGLPNINTQLMSKTISPQNEPFQDTLLNYNYTDNHPMDLLAELQSIKLVTEASNCTKNNETNIPPPVFAEASLSSSTISYSPTCSTTAVQEKSPLDFSWHDFLLDDAFLQADPQEQETMTEYSSKEFTSQKQKVILESDTKNEAAIQESSIKAKGIECAAVCNDFEASSSSDIAFVEAMLYQEYEMLLDFPNLEPFYY</sequence>
<dbReference type="InterPro" id="IPR017930">
    <property type="entry name" value="Myb_dom"/>
</dbReference>
<protein>
    <submittedName>
        <fullName evidence="10">Uncharacterized protein</fullName>
    </submittedName>
</protein>
<dbReference type="GO" id="GO:0048658">
    <property type="term" value="P:anther wall tapetum development"/>
    <property type="evidence" value="ECO:0007669"/>
    <property type="project" value="UniProtKB-ARBA"/>
</dbReference>
<dbReference type="GO" id="GO:0009555">
    <property type="term" value="P:pollen development"/>
    <property type="evidence" value="ECO:0007669"/>
    <property type="project" value="UniProtKB-ARBA"/>
</dbReference>
<keyword evidence="7" id="KW-0539">Nucleus</keyword>
<evidence type="ECO:0000256" key="2">
    <source>
        <dbReference type="ARBA" id="ARBA00022473"/>
    </source>
</evidence>
<dbReference type="EMBL" id="OIVN01001535">
    <property type="protein sequence ID" value="SPC95049.1"/>
    <property type="molecule type" value="Genomic_DNA"/>
</dbReference>
<evidence type="ECO:0000256" key="1">
    <source>
        <dbReference type="ARBA" id="ARBA00004123"/>
    </source>
</evidence>
<dbReference type="PANTHER" id="PTHR47994">
    <property type="entry name" value="F14D16.11-RELATED"/>
    <property type="match status" value="1"/>
</dbReference>
<keyword evidence="4" id="KW-0805">Transcription regulation</keyword>
<dbReference type="AlphaFoldDB" id="A0A2N9G6Q5"/>
<dbReference type="InterPro" id="IPR009057">
    <property type="entry name" value="Homeodomain-like_sf"/>
</dbReference>
<accession>A0A2N9G6Q5</accession>
<reference evidence="10" key="1">
    <citation type="submission" date="2018-02" db="EMBL/GenBank/DDBJ databases">
        <authorList>
            <person name="Cohen D.B."/>
            <person name="Kent A.D."/>
        </authorList>
    </citation>
    <scope>NUCLEOTIDE SEQUENCE</scope>
</reference>
<evidence type="ECO:0000256" key="6">
    <source>
        <dbReference type="ARBA" id="ARBA00023163"/>
    </source>
</evidence>
<dbReference type="InterPro" id="IPR015495">
    <property type="entry name" value="Myb_TF_plants"/>
</dbReference>
<evidence type="ECO:0000259" key="9">
    <source>
        <dbReference type="PROSITE" id="PS51294"/>
    </source>
</evidence>
<dbReference type="SUPFAM" id="SSF46689">
    <property type="entry name" value="Homeodomain-like"/>
    <property type="match status" value="1"/>
</dbReference>
<evidence type="ECO:0000256" key="4">
    <source>
        <dbReference type="ARBA" id="ARBA00023015"/>
    </source>
</evidence>
<keyword evidence="3" id="KW-0677">Repeat</keyword>
<evidence type="ECO:0000259" key="8">
    <source>
        <dbReference type="PROSITE" id="PS50090"/>
    </source>
</evidence>
<dbReference type="GO" id="GO:0003677">
    <property type="term" value="F:DNA binding"/>
    <property type="evidence" value="ECO:0007669"/>
    <property type="project" value="UniProtKB-KW"/>
</dbReference>
<keyword evidence="2" id="KW-0217">Developmental protein</keyword>
<dbReference type="PANTHER" id="PTHR47994:SF5">
    <property type="entry name" value="F14D16.11-RELATED"/>
    <property type="match status" value="1"/>
</dbReference>
<dbReference type="SMART" id="SM00717">
    <property type="entry name" value="SANT"/>
    <property type="match status" value="2"/>
</dbReference>
<feature type="domain" description="Myb-like" evidence="8">
    <location>
        <begin position="9"/>
        <end position="61"/>
    </location>
</feature>
<keyword evidence="5" id="KW-0238">DNA-binding</keyword>
<dbReference type="CDD" id="cd00167">
    <property type="entry name" value="SANT"/>
    <property type="match status" value="2"/>
</dbReference>
<dbReference type="FunFam" id="1.10.10.60:FF:000204">
    <property type="entry name" value="transcription factor MYB80"/>
    <property type="match status" value="1"/>
</dbReference>
<dbReference type="PROSITE" id="PS50090">
    <property type="entry name" value="MYB_LIKE"/>
    <property type="match status" value="2"/>
</dbReference>
<dbReference type="GO" id="GO:0005634">
    <property type="term" value="C:nucleus"/>
    <property type="evidence" value="ECO:0007669"/>
    <property type="project" value="UniProtKB-SubCell"/>
</dbReference>
<organism evidence="10">
    <name type="scientific">Fagus sylvatica</name>
    <name type="common">Beechnut</name>
    <dbReference type="NCBI Taxonomy" id="28930"/>
    <lineage>
        <taxon>Eukaryota</taxon>
        <taxon>Viridiplantae</taxon>
        <taxon>Streptophyta</taxon>
        <taxon>Embryophyta</taxon>
        <taxon>Tracheophyta</taxon>
        <taxon>Spermatophyta</taxon>
        <taxon>Magnoliopsida</taxon>
        <taxon>eudicotyledons</taxon>
        <taxon>Gunneridae</taxon>
        <taxon>Pentapetalae</taxon>
        <taxon>rosids</taxon>
        <taxon>fabids</taxon>
        <taxon>Fagales</taxon>
        <taxon>Fagaceae</taxon>
        <taxon>Fagus</taxon>
    </lineage>
</organism>
<feature type="domain" description="HTH myb-type" evidence="9">
    <location>
        <begin position="9"/>
        <end position="65"/>
    </location>
</feature>
<dbReference type="InterPro" id="IPR001005">
    <property type="entry name" value="SANT/Myb"/>
</dbReference>
<proteinExistence type="predicted"/>
<comment type="subcellular location">
    <subcellularLocation>
        <location evidence="1">Nucleus</location>
    </subcellularLocation>
</comment>
<feature type="domain" description="HTH myb-type" evidence="9">
    <location>
        <begin position="66"/>
        <end position="116"/>
    </location>
</feature>
<feature type="domain" description="Myb-like" evidence="8">
    <location>
        <begin position="62"/>
        <end position="112"/>
    </location>
</feature>
<keyword evidence="6" id="KW-0804">Transcription</keyword>
<name>A0A2N9G6Q5_FAGSY</name>
<gene>
    <name evidence="10" type="ORF">FSB_LOCUS22931</name>
</gene>
<evidence type="ECO:0000256" key="5">
    <source>
        <dbReference type="ARBA" id="ARBA00023125"/>
    </source>
</evidence>
<evidence type="ECO:0000313" key="10">
    <source>
        <dbReference type="EMBL" id="SPC95049.1"/>
    </source>
</evidence>
<evidence type="ECO:0000256" key="3">
    <source>
        <dbReference type="ARBA" id="ARBA00022737"/>
    </source>
</evidence>